<dbReference type="EC" id="3.1.26.4" evidence="2"/>
<dbReference type="SUPFAM" id="SSF53098">
    <property type="entry name" value="Ribonuclease H-like"/>
    <property type="match status" value="1"/>
</dbReference>
<evidence type="ECO:0000313" key="9">
    <source>
        <dbReference type="Proteomes" id="UP000261540"/>
    </source>
</evidence>
<dbReference type="Pfam" id="PF00078">
    <property type="entry name" value="RVT_1"/>
    <property type="match status" value="1"/>
</dbReference>
<dbReference type="InterPro" id="IPR036397">
    <property type="entry name" value="RNaseH_sf"/>
</dbReference>
<keyword evidence="9" id="KW-1185">Reference proteome</keyword>
<dbReference type="STRING" id="1676925.ENSPKIP00000010985"/>
<dbReference type="FunFam" id="3.30.420.10:FF:000063">
    <property type="entry name" value="Retrovirus-related Pol polyprotein from transposon 297-like Protein"/>
    <property type="match status" value="1"/>
</dbReference>
<feature type="compositionally biased region" description="Basic and acidic residues" evidence="5">
    <location>
        <begin position="732"/>
        <end position="746"/>
    </location>
</feature>
<evidence type="ECO:0000313" key="8">
    <source>
        <dbReference type="Ensembl" id="ENSPKIP00000010985.1"/>
    </source>
</evidence>
<dbReference type="PROSITE" id="PS50878">
    <property type="entry name" value="RT_POL"/>
    <property type="match status" value="1"/>
</dbReference>
<dbReference type="PANTHER" id="PTHR37984:SF5">
    <property type="entry name" value="PROTEIN NYNRIN-LIKE"/>
    <property type="match status" value="1"/>
</dbReference>
<evidence type="ECO:0000256" key="1">
    <source>
        <dbReference type="ARBA" id="ARBA00010879"/>
    </source>
</evidence>
<dbReference type="Pfam" id="PF00665">
    <property type="entry name" value="rve"/>
    <property type="match status" value="1"/>
</dbReference>
<dbReference type="CDD" id="cd01647">
    <property type="entry name" value="RT_LTR"/>
    <property type="match status" value="1"/>
</dbReference>
<comment type="similarity">
    <text evidence="1">Belongs to the beta type-B retroviral polymerase family. HERV class-II K(HML-2) pol subfamily.</text>
</comment>
<name>A0A3B3QZC1_9TELE</name>
<dbReference type="FunFam" id="1.10.340.70:FF:000003">
    <property type="entry name" value="Protein CBG25708"/>
    <property type="match status" value="1"/>
</dbReference>
<dbReference type="Proteomes" id="UP000261540">
    <property type="component" value="Unplaced"/>
</dbReference>
<dbReference type="InterPro" id="IPR043128">
    <property type="entry name" value="Rev_trsase/Diguanyl_cyclase"/>
</dbReference>
<dbReference type="Ensembl" id="ENSPKIT00000035124.1">
    <property type="protein sequence ID" value="ENSPKIP00000010985.1"/>
    <property type="gene ID" value="ENSPKIG00000025483.1"/>
</dbReference>
<evidence type="ECO:0000259" key="6">
    <source>
        <dbReference type="PROSITE" id="PS50878"/>
    </source>
</evidence>
<dbReference type="FunFam" id="3.30.70.270:FF:000063">
    <property type="entry name" value="Zinc knuckle domaincontaining protein"/>
    <property type="match status" value="1"/>
</dbReference>
<accession>A0A3B3QZC1</accession>
<dbReference type="SUPFAM" id="SSF56672">
    <property type="entry name" value="DNA/RNA polymerases"/>
    <property type="match status" value="1"/>
</dbReference>
<dbReference type="GeneTree" id="ENSGT00490000044642"/>
<evidence type="ECO:0000256" key="2">
    <source>
        <dbReference type="ARBA" id="ARBA00012180"/>
    </source>
</evidence>
<evidence type="ECO:0000256" key="4">
    <source>
        <dbReference type="ARBA" id="ARBA00039658"/>
    </source>
</evidence>
<dbReference type="Gene3D" id="1.10.340.70">
    <property type="match status" value="1"/>
</dbReference>
<dbReference type="PANTHER" id="PTHR37984">
    <property type="entry name" value="PROTEIN CBG26694"/>
    <property type="match status" value="1"/>
</dbReference>
<sequence>MTGAQYFSKLDASQGFWQLKLHEDSTKYCTFNTPFGRYSFLRLPFGIISASEIFHRAMEHVIEGLEGVRAYVDDIVVWGSSVQEHNQRLSQLLQRIRKHGLKLNRAKCLFGVTEMTFLGDKLSGRGVEPDKSKIQAILDMPSPVDKTGVLRIMGMVNFIGKFIPHLSAKTVSLRELLNHRAEFKWTRKHEQEWKMLKSTLTMEPVLTYFDSSKSIKISTDASKDGLGAVLLQGDPEGWKPIAYASRTMTQSECRYAQIEKECLGLVFGFEKFHDYVYGLPSFTAETDHKPLIAIKKKNLNEMSPRIQRLMMRLQRYDFELVYIPGKYIVIADALSRAPLTCKFSDVSSTEDDVRMHVNLVVESLPVSDQKLKQIVEETAKDPVLQAVIDNLNNNWVRSSCAQFYNVRSELSLADGVLLRRDRIVVPQVLREEMLFRIHEGHLGMENCKRRSRGSVYWPGINSDIEKVVSSCEVCIKHQNGQAREPMIITDLPQYPWQKVGTDLFHFHGNEYLLVVDYFSSFPEIALLSNSSSACVIQHMKSIFARHGIPLVVVSDHGPCYHSREFQDFAAHYDFKHVTSSPLHAQSNGKAEKGVHIVKQLLKKASEGKSDPYLALLSYRATPLEHGASPAELLMNRKIRTTLPFRIDTKQDKMSNANIRLKQKALQKRQKTNYDKQTKMLEVLSKNDIVRVEDANCWDKKAVVLEEVNPRSYVVKAENGQILRRNRRSLLKMRDTSKSLADKKGEEVLVSPEEQAPPSTLSLS</sequence>
<dbReference type="PROSITE" id="PS50994">
    <property type="entry name" value="INTEGRASE"/>
    <property type="match status" value="1"/>
</dbReference>
<dbReference type="InterPro" id="IPR050951">
    <property type="entry name" value="Retrovirus_Pol_polyprotein"/>
</dbReference>
<keyword evidence="3" id="KW-0511">Multifunctional enzyme</keyword>
<evidence type="ECO:0000256" key="5">
    <source>
        <dbReference type="SAM" id="MobiDB-lite"/>
    </source>
</evidence>
<reference evidence="8" key="1">
    <citation type="submission" date="2025-08" db="UniProtKB">
        <authorList>
            <consortium name="Ensembl"/>
        </authorList>
    </citation>
    <scope>IDENTIFICATION</scope>
</reference>
<dbReference type="Gene3D" id="3.30.70.270">
    <property type="match status" value="2"/>
</dbReference>
<dbReference type="FunFam" id="3.10.20.370:FF:000001">
    <property type="entry name" value="Retrovirus-related Pol polyprotein from transposon 17.6-like protein"/>
    <property type="match status" value="1"/>
</dbReference>
<dbReference type="InterPro" id="IPR043502">
    <property type="entry name" value="DNA/RNA_pol_sf"/>
</dbReference>
<dbReference type="CDD" id="cd09274">
    <property type="entry name" value="RNase_HI_RT_Ty3"/>
    <property type="match status" value="1"/>
</dbReference>
<dbReference type="Gene3D" id="3.30.420.10">
    <property type="entry name" value="Ribonuclease H-like superfamily/Ribonuclease H"/>
    <property type="match status" value="1"/>
</dbReference>
<proteinExistence type="inferred from homology"/>
<dbReference type="Pfam" id="PF17919">
    <property type="entry name" value="RT_RNaseH_2"/>
    <property type="match status" value="1"/>
</dbReference>
<dbReference type="AlphaFoldDB" id="A0A3B3QZC1"/>
<feature type="region of interest" description="Disordered" evidence="5">
    <location>
        <begin position="732"/>
        <end position="763"/>
    </location>
</feature>
<dbReference type="InterPro" id="IPR041588">
    <property type="entry name" value="Integrase_H2C2"/>
</dbReference>
<dbReference type="InterPro" id="IPR000477">
    <property type="entry name" value="RT_dom"/>
</dbReference>
<dbReference type="InterPro" id="IPR001584">
    <property type="entry name" value="Integrase_cat-core"/>
</dbReference>
<dbReference type="Pfam" id="PF17921">
    <property type="entry name" value="Integrase_H2C2"/>
    <property type="match status" value="1"/>
</dbReference>
<evidence type="ECO:0000259" key="7">
    <source>
        <dbReference type="PROSITE" id="PS50994"/>
    </source>
</evidence>
<organism evidence="8 9">
    <name type="scientific">Paramormyrops kingsleyae</name>
    <dbReference type="NCBI Taxonomy" id="1676925"/>
    <lineage>
        <taxon>Eukaryota</taxon>
        <taxon>Metazoa</taxon>
        <taxon>Chordata</taxon>
        <taxon>Craniata</taxon>
        <taxon>Vertebrata</taxon>
        <taxon>Euteleostomi</taxon>
        <taxon>Actinopterygii</taxon>
        <taxon>Neopterygii</taxon>
        <taxon>Teleostei</taxon>
        <taxon>Osteoglossocephala</taxon>
        <taxon>Osteoglossomorpha</taxon>
        <taxon>Osteoglossiformes</taxon>
        <taxon>Mormyridae</taxon>
        <taxon>Paramormyrops</taxon>
    </lineage>
</organism>
<dbReference type="InterPro" id="IPR012337">
    <property type="entry name" value="RNaseH-like_sf"/>
</dbReference>
<feature type="domain" description="Reverse transcriptase" evidence="6">
    <location>
        <begin position="1"/>
        <end position="122"/>
    </location>
</feature>
<dbReference type="GO" id="GO:0003676">
    <property type="term" value="F:nucleic acid binding"/>
    <property type="evidence" value="ECO:0007669"/>
    <property type="project" value="InterPro"/>
</dbReference>
<dbReference type="GO" id="GO:0004523">
    <property type="term" value="F:RNA-DNA hybrid ribonuclease activity"/>
    <property type="evidence" value="ECO:0007669"/>
    <property type="project" value="UniProtKB-EC"/>
</dbReference>
<feature type="domain" description="Integrase catalytic" evidence="7">
    <location>
        <begin position="491"/>
        <end position="651"/>
    </location>
</feature>
<dbReference type="GO" id="GO:0015074">
    <property type="term" value="P:DNA integration"/>
    <property type="evidence" value="ECO:0007669"/>
    <property type="project" value="InterPro"/>
</dbReference>
<dbReference type="Gene3D" id="3.10.10.10">
    <property type="entry name" value="HIV Type 1 Reverse Transcriptase, subunit A, domain 1"/>
    <property type="match status" value="1"/>
</dbReference>
<dbReference type="InterPro" id="IPR041577">
    <property type="entry name" value="RT_RNaseH_2"/>
</dbReference>
<protein>
    <recommendedName>
        <fullName evidence="4">Gypsy retrotransposon integrase-like protein 1</fullName>
        <ecNumber evidence="2">3.1.26.4</ecNumber>
    </recommendedName>
</protein>
<reference evidence="8" key="2">
    <citation type="submission" date="2025-09" db="UniProtKB">
        <authorList>
            <consortium name="Ensembl"/>
        </authorList>
    </citation>
    <scope>IDENTIFICATION</scope>
</reference>
<evidence type="ECO:0000256" key="3">
    <source>
        <dbReference type="ARBA" id="ARBA00023268"/>
    </source>
</evidence>